<dbReference type="AlphaFoldDB" id="A0A0F8XS86"/>
<gene>
    <name evidence="1" type="ORF">LCGC14_2909010</name>
</gene>
<evidence type="ECO:0000313" key="1">
    <source>
        <dbReference type="EMBL" id="KKK71927.1"/>
    </source>
</evidence>
<sequence length="175" mass="19289">MNDNLIHTAFYEGRTVVGYMSEQSQCRLDWLIDEYDVRSIIEVGSFVGLSACFFAERVDQVVCVESFDAANSATFNPVGVHVIADQYRTFLANTLAYPNIRHIVLPSLEAAALPLGADMVYIDADHTFEGTVADIEAWRPHANKLIAGDDNGDSRFGVSDALKTLGIPDSGERIW</sequence>
<dbReference type="Pfam" id="PF13578">
    <property type="entry name" value="Methyltransf_24"/>
    <property type="match status" value="1"/>
</dbReference>
<dbReference type="SUPFAM" id="SSF53335">
    <property type="entry name" value="S-adenosyl-L-methionine-dependent methyltransferases"/>
    <property type="match status" value="1"/>
</dbReference>
<dbReference type="InterPro" id="IPR029063">
    <property type="entry name" value="SAM-dependent_MTases_sf"/>
</dbReference>
<name>A0A0F8XS86_9ZZZZ</name>
<protein>
    <recommendedName>
        <fullName evidence="2">Class I SAM-dependent methyltransferase</fullName>
    </recommendedName>
</protein>
<proteinExistence type="predicted"/>
<feature type="non-terminal residue" evidence="1">
    <location>
        <position position="175"/>
    </location>
</feature>
<accession>A0A0F8XS86</accession>
<organism evidence="1">
    <name type="scientific">marine sediment metagenome</name>
    <dbReference type="NCBI Taxonomy" id="412755"/>
    <lineage>
        <taxon>unclassified sequences</taxon>
        <taxon>metagenomes</taxon>
        <taxon>ecological metagenomes</taxon>
    </lineage>
</organism>
<reference evidence="1" key="1">
    <citation type="journal article" date="2015" name="Nature">
        <title>Complex archaea that bridge the gap between prokaryotes and eukaryotes.</title>
        <authorList>
            <person name="Spang A."/>
            <person name="Saw J.H."/>
            <person name="Jorgensen S.L."/>
            <person name="Zaremba-Niedzwiedzka K."/>
            <person name="Martijn J."/>
            <person name="Lind A.E."/>
            <person name="van Eijk R."/>
            <person name="Schleper C."/>
            <person name="Guy L."/>
            <person name="Ettema T.J."/>
        </authorList>
    </citation>
    <scope>NUCLEOTIDE SEQUENCE</scope>
</reference>
<dbReference type="EMBL" id="LAZR01057511">
    <property type="protein sequence ID" value="KKK71927.1"/>
    <property type="molecule type" value="Genomic_DNA"/>
</dbReference>
<comment type="caution">
    <text evidence="1">The sequence shown here is derived from an EMBL/GenBank/DDBJ whole genome shotgun (WGS) entry which is preliminary data.</text>
</comment>
<dbReference type="Gene3D" id="3.40.50.150">
    <property type="entry name" value="Vaccinia Virus protein VP39"/>
    <property type="match status" value="1"/>
</dbReference>
<evidence type="ECO:0008006" key="2">
    <source>
        <dbReference type="Google" id="ProtNLM"/>
    </source>
</evidence>